<dbReference type="Gene3D" id="2.70.20.10">
    <property type="entry name" value="Topoisomerase I, domain 3"/>
    <property type="match status" value="1"/>
</dbReference>
<dbReference type="InterPro" id="IPR001650">
    <property type="entry name" value="Helicase_C-like"/>
</dbReference>
<dbReference type="InterPro" id="IPR003601">
    <property type="entry name" value="Topo_IA_2"/>
</dbReference>
<dbReference type="SUPFAM" id="SSF56712">
    <property type="entry name" value="Prokaryotic type I DNA topoisomerase"/>
    <property type="match status" value="1"/>
</dbReference>
<dbReference type="PROSITE" id="PS51192">
    <property type="entry name" value="HELICASE_ATP_BIND_1"/>
    <property type="match status" value="1"/>
</dbReference>
<dbReference type="PANTHER" id="PTHR13710">
    <property type="entry name" value="DNA HELICASE RECQ FAMILY MEMBER"/>
    <property type="match status" value="1"/>
</dbReference>
<dbReference type="SUPFAM" id="SSF52540">
    <property type="entry name" value="P-loop containing nucleoside triphosphate hydrolases"/>
    <property type="match status" value="1"/>
</dbReference>
<dbReference type="SMART" id="SM00437">
    <property type="entry name" value="TOP1Ac"/>
    <property type="match status" value="1"/>
</dbReference>
<feature type="region of interest" description="Disordered" evidence="15">
    <location>
        <begin position="620"/>
        <end position="661"/>
    </location>
</feature>
<dbReference type="InterPro" id="IPR023406">
    <property type="entry name" value="Topo_IA_AS"/>
</dbReference>
<evidence type="ECO:0000256" key="1">
    <source>
        <dbReference type="ARBA" id="ARBA00005446"/>
    </source>
</evidence>
<organism evidence="20 21">
    <name type="scientific">Pendulispora rubella</name>
    <dbReference type="NCBI Taxonomy" id="2741070"/>
    <lineage>
        <taxon>Bacteria</taxon>
        <taxon>Pseudomonadati</taxon>
        <taxon>Myxococcota</taxon>
        <taxon>Myxococcia</taxon>
        <taxon>Myxococcales</taxon>
        <taxon>Sorangiineae</taxon>
        <taxon>Pendulisporaceae</taxon>
        <taxon>Pendulispora</taxon>
    </lineage>
</organism>
<dbReference type="CDD" id="cd00186">
    <property type="entry name" value="TOP1Ac"/>
    <property type="match status" value="1"/>
</dbReference>
<dbReference type="SMART" id="SM00436">
    <property type="entry name" value="TOP1Bc"/>
    <property type="match status" value="1"/>
</dbReference>
<dbReference type="InterPro" id="IPR013824">
    <property type="entry name" value="Topo_IA_cen_sub1"/>
</dbReference>
<comment type="catalytic activity">
    <reaction evidence="11">
        <text>Couples ATP hydrolysis with the unwinding of duplex DNA by translocating in the 3'-5' direction.</text>
        <dbReference type="EC" id="5.6.2.4"/>
    </reaction>
</comment>
<dbReference type="InterPro" id="IPR014001">
    <property type="entry name" value="Helicase_ATP-bd"/>
</dbReference>
<keyword evidence="10" id="KW-0413">Isomerase</keyword>
<keyword evidence="2" id="KW-0479">Metal-binding</keyword>
<dbReference type="Gene3D" id="3.40.50.300">
    <property type="entry name" value="P-loop containing nucleotide triphosphate hydrolases"/>
    <property type="match status" value="2"/>
</dbReference>
<evidence type="ECO:0000259" key="17">
    <source>
        <dbReference type="PROSITE" id="PS51192"/>
    </source>
</evidence>
<dbReference type="CDD" id="cd03362">
    <property type="entry name" value="TOPRIM_TopoIA_TopoIII"/>
    <property type="match status" value="1"/>
</dbReference>
<dbReference type="Proteomes" id="UP001374803">
    <property type="component" value="Chromosome"/>
</dbReference>
<proteinExistence type="inferred from homology"/>
<dbReference type="Gene3D" id="1.10.290.10">
    <property type="entry name" value="Topoisomerase I, domain 4"/>
    <property type="match status" value="1"/>
</dbReference>
<dbReference type="Pfam" id="PF00271">
    <property type="entry name" value="Helicase_C"/>
    <property type="match status" value="1"/>
</dbReference>
<evidence type="ECO:0000256" key="12">
    <source>
        <dbReference type="ARBA" id="ARBA00034808"/>
    </source>
</evidence>
<evidence type="ECO:0000313" key="21">
    <source>
        <dbReference type="Proteomes" id="UP001374803"/>
    </source>
</evidence>
<dbReference type="Gene3D" id="3.40.50.140">
    <property type="match status" value="1"/>
</dbReference>
<evidence type="ECO:0000256" key="10">
    <source>
        <dbReference type="ARBA" id="ARBA00023235"/>
    </source>
</evidence>
<feature type="compositionally biased region" description="Pro residues" evidence="15">
    <location>
        <begin position="639"/>
        <end position="653"/>
    </location>
</feature>
<keyword evidence="3" id="KW-0547">Nucleotide-binding</keyword>
<dbReference type="RefSeq" id="WP_394837896.1">
    <property type="nucleotide sequence ID" value="NZ_CP089929.1"/>
</dbReference>
<evidence type="ECO:0000259" key="18">
    <source>
        <dbReference type="PROSITE" id="PS51194"/>
    </source>
</evidence>
<feature type="compositionally biased region" description="Basic residues" evidence="15">
    <location>
        <begin position="1235"/>
        <end position="1245"/>
    </location>
</feature>
<sequence length="1245" mass="137239">MIAVLAEKPAVARDLARVLGATTRGEGFLRGGNYVVTWAIGHLVALAEPHQIDERWRSWRLADLPMLPKEWPLEVLEGTRSQFDVVKRIINSREVEGVVCATDAGREGELIFRYVYEASKCRKPVKRLWLSSLTPDAISRAFRELRPGAAFDSLARAAKARSRADWLVGMNLSRAYTVTHDVLYSVGRVQTPTLAMVVARELEIRAFVPEDYLEIVATFGKADAEIDYRGLLFRVVQGEGSKPKREAVRLPPDGEEAQQILERVRGGQARVESVERENHAMPPPRLYDLTELQRHANRLFGMSAQRTLDVAQALYERWKLISYPRTDSRALSSSVAGTLRAVVDAIAPAYEGLLAPGTGQRPLGRRFVDDAAVTDHHAIIPTTVRADRDALSREELNIYDLICRRLLAAWHEDHRYATTTVVTAVRSSEHVDRFMTTGTSVERVGWKVLDRKSTRSAGKDGREEPAPTVPPGLAQGMAVSVEKVEAKPGRTRPPDHYTDATLLTAMESAGRTIEDKELSEAMRESGLGTPATRAATIETLLAREYLERDKKVLHATDRGIALVEAVHPRVKSPVLTGEWERELRRLERGEGDFERFMRGIEEFVTEVTGKVRAGGAVLSAGASASPNRSPSPNRTPTASPTPKPTPGRSPSPSPNRSQRPRDLGALLGEVFGFGAFRPYQEEVCRTATEGKDVLLVMPTGSGKSLCYQLPGLARGGTTLVISPLIALMEDQVAKLKALGLAAERIHSGREREASRSACRAYLDGTLDFLFIAPERLRVPGFPEMLARRKPALIAVDEAHCISHWGHDFRPDYRLLGERLPLLRPAPVMALTATATPLVQEDIATQLGLTSQAAFIHGFRRTNLAIEVIEKNPKDRTAAVAKLLAKGERRPAILYAPTRKETEELAKTLARSAGFPVAAYHAGLPAADRAKVQTAFLGGKLEAVVATIAFGMGIDKPDVRTVIHTALPASLEGYYQEIGRAGRDGKPSRAILFGSFVDRKMHEFFLDRDYPPLDIVQRLFDALSEGPRPKAWLATQVPETQFEKALDKLCALGAAIVEADETVRRGKGGWERAYEAQRKHRAGQIEAMHRFTEKHVCRMLQLVRHFGDEQDDGEACGLCDVCAPKDAIAARFREPTAAEQRAAERVLDALRQRDGLTVGQIHRDVFGTGKTMDRSSLEHVVGGLARAGLVSLADASFEKDGETIAFQRVHLVGRAPAPPAWEVRAASPRTPPTRVAGRKKRRRKRG</sequence>
<evidence type="ECO:0000313" key="20">
    <source>
        <dbReference type="EMBL" id="WXB08221.1"/>
    </source>
</evidence>
<dbReference type="PROSITE" id="PS00396">
    <property type="entry name" value="TOPO_IA_1"/>
    <property type="match status" value="1"/>
</dbReference>
<keyword evidence="8" id="KW-0799">Topoisomerase</keyword>
<dbReference type="NCBIfam" id="NF005829">
    <property type="entry name" value="PRK07726.1"/>
    <property type="match status" value="1"/>
</dbReference>
<feature type="region of interest" description="Disordered" evidence="15">
    <location>
        <begin position="452"/>
        <end position="472"/>
    </location>
</feature>
<feature type="compositionally biased region" description="Basic and acidic residues" evidence="15">
    <location>
        <begin position="452"/>
        <end position="465"/>
    </location>
</feature>
<evidence type="ECO:0000259" key="16">
    <source>
        <dbReference type="PROSITE" id="PS50880"/>
    </source>
</evidence>
<dbReference type="PROSITE" id="PS50880">
    <property type="entry name" value="TOPRIM"/>
    <property type="match status" value="1"/>
</dbReference>
<feature type="compositionally biased region" description="Low complexity" evidence="15">
    <location>
        <begin position="620"/>
        <end position="638"/>
    </location>
</feature>
<dbReference type="InterPro" id="IPR034144">
    <property type="entry name" value="TOPRIM_TopoIII"/>
</dbReference>
<dbReference type="Gene3D" id="1.10.460.10">
    <property type="entry name" value="Topoisomerase I, domain 2"/>
    <property type="match status" value="1"/>
</dbReference>
<evidence type="ECO:0000256" key="2">
    <source>
        <dbReference type="ARBA" id="ARBA00022723"/>
    </source>
</evidence>
<keyword evidence="6" id="KW-0067">ATP-binding</keyword>
<dbReference type="InterPro" id="IPR013497">
    <property type="entry name" value="Topo_IA_cen"/>
</dbReference>
<dbReference type="Pfam" id="PF00270">
    <property type="entry name" value="DEAD"/>
    <property type="match status" value="1"/>
</dbReference>
<evidence type="ECO:0000256" key="11">
    <source>
        <dbReference type="ARBA" id="ARBA00034617"/>
    </source>
</evidence>
<dbReference type="InterPro" id="IPR006171">
    <property type="entry name" value="TOPRIM_dom"/>
</dbReference>
<dbReference type="InterPro" id="IPR004589">
    <property type="entry name" value="DNA_helicase_ATP-dep_RecQ"/>
</dbReference>
<evidence type="ECO:0000256" key="15">
    <source>
        <dbReference type="SAM" id="MobiDB-lite"/>
    </source>
</evidence>
<dbReference type="NCBIfam" id="TIGR01056">
    <property type="entry name" value="topB"/>
    <property type="match status" value="1"/>
</dbReference>
<keyword evidence="21" id="KW-1185">Reference proteome</keyword>
<evidence type="ECO:0000259" key="19">
    <source>
        <dbReference type="PROSITE" id="PS52039"/>
    </source>
</evidence>
<dbReference type="SMART" id="SM00493">
    <property type="entry name" value="TOPRIM"/>
    <property type="match status" value="1"/>
</dbReference>
<dbReference type="InterPro" id="IPR013825">
    <property type="entry name" value="Topo_IA_cen_sub2"/>
</dbReference>
<evidence type="ECO:0000256" key="8">
    <source>
        <dbReference type="ARBA" id="ARBA00023029"/>
    </source>
</evidence>
<evidence type="ECO:0000256" key="14">
    <source>
        <dbReference type="ARBA" id="ARBA00044550"/>
    </source>
</evidence>
<dbReference type="InterPro" id="IPR011545">
    <property type="entry name" value="DEAD/DEAH_box_helicase_dom"/>
</dbReference>
<evidence type="ECO:0000256" key="6">
    <source>
        <dbReference type="ARBA" id="ARBA00022840"/>
    </source>
</evidence>
<dbReference type="EMBL" id="CP089983">
    <property type="protein sequence ID" value="WXB08221.1"/>
    <property type="molecule type" value="Genomic_DNA"/>
</dbReference>
<protein>
    <recommendedName>
        <fullName evidence="13">ATP-dependent DNA helicase RecQ</fullName>
        <ecNumber evidence="12">5.6.2.4</ecNumber>
    </recommendedName>
    <alternativeName>
        <fullName evidence="14">DNA 3'-5' helicase RecQ</fullName>
    </alternativeName>
</protein>
<dbReference type="PRINTS" id="PR00417">
    <property type="entry name" value="PRTPISMRASEI"/>
</dbReference>
<feature type="domain" description="Helicase C-terminal" evidence="18">
    <location>
        <begin position="878"/>
        <end position="1023"/>
    </location>
</feature>
<evidence type="ECO:0000256" key="13">
    <source>
        <dbReference type="ARBA" id="ARBA00044535"/>
    </source>
</evidence>
<dbReference type="InterPro" id="IPR023405">
    <property type="entry name" value="Topo_IA_core_domain"/>
</dbReference>
<dbReference type="Pfam" id="PF16124">
    <property type="entry name" value="RecQ_Zn_bind"/>
    <property type="match status" value="1"/>
</dbReference>
<dbReference type="InterPro" id="IPR013826">
    <property type="entry name" value="Topo_IA_cen_sub3"/>
</dbReference>
<keyword evidence="4" id="KW-0378">Hydrolase</keyword>
<dbReference type="SMART" id="SM00490">
    <property type="entry name" value="HELICc"/>
    <property type="match status" value="1"/>
</dbReference>
<reference evidence="20" key="1">
    <citation type="submission" date="2021-12" db="EMBL/GenBank/DDBJ databases">
        <title>Discovery of the Pendulisporaceae a myxobacterial family with distinct sporulation behavior and unique specialized metabolism.</title>
        <authorList>
            <person name="Garcia R."/>
            <person name="Popoff A."/>
            <person name="Bader C.D."/>
            <person name="Loehr J."/>
            <person name="Walesch S."/>
            <person name="Walt C."/>
            <person name="Boldt J."/>
            <person name="Bunk B."/>
            <person name="Haeckl F.J.F.P.J."/>
            <person name="Gunesch A.P."/>
            <person name="Birkelbach J."/>
            <person name="Nuebel U."/>
            <person name="Pietschmann T."/>
            <person name="Bach T."/>
            <person name="Mueller R."/>
        </authorList>
    </citation>
    <scope>NUCLEOTIDE SEQUENCE</scope>
    <source>
        <strain evidence="20">MSr11367</strain>
    </source>
</reference>
<dbReference type="InterPro" id="IPR005738">
    <property type="entry name" value="TopoIII"/>
</dbReference>
<dbReference type="InterPro" id="IPR003602">
    <property type="entry name" value="Topo_IA_DNA-bd_dom"/>
</dbReference>
<gene>
    <name evidence="20" type="ORF">LVJ94_13375</name>
</gene>
<dbReference type="EC" id="5.6.2.4" evidence="12"/>
<keyword evidence="7" id="KW-0460">Magnesium</keyword>
<evidence type="ECO:0000256" key="7">
    <source>
        <dbReference type="ARBA" id="ARBA00022842"/>
    </source>
</evidence>
<keyword evidence="5" id="KW-0347">Helicase</keyword>
<feature type="domain" description="Helicase ATP-binding" evidence="17">
    <location>
        <begin position="684"/>
        <end position="852"/>
    </location>
</feature>
<dbReference type="NCBIfam" id="TIGR00614">
    <property type="entry name" value="recQ_fam"/>
    <property type="match status" value="1"/>
</dbReference>
<dbReference type="InterPro" id="IPR027417">
    <property type="entry name" value="P-loop_NTPase"/>
</dbReference>
<name>A0ABZ2LEM6_9BACT</name>
<evidence type="ECO:0000256" key="4">
    <source>
        <dbReference type="ARBA" id="ARBA00022801"/>
    </source>
</evidence>
<comment type="similarity">
    <text evidence="1">Belongs to the helicase family. RecQ subfamily.</text>
</comment>
<evidence type="ECO:0000256" key="5">
    <source>
        <dbReference type="ARBA" id="ARBA00022806"/>
    </source>
</evidence>
<dbReference type="InterPro" id="IPR032284">
    <property type="entry name" value="RecQ_Zn-bd"/>
</dbReference>
<feature type="domain" description="Topo IA-type catalytic" evidence="19">
    <location>
        <begin position="151"/>
        <end position="608"/>
    </location>
</feature>
<dbReference type="Pfam" id="PF01751">
    <property type="entry name" value="Toprim"/>
    <property type="match status" value="1"/>
</dbReference>
<keyword evidence="9" id="KW-0238">DNA-binding</keyword>
<feature type="domain" description="Toprim" evidence="16">
    <location>
        <begin position="1"/>
        <end position="134"/>
    </location>
</feature>
<dbReference type="PROSITE" id="PS52039">
    <property type="entry name" value="TOPO_IA_2"/>
    <property type="match status" value="1"/>
</dbReference>
<evidence type="ECO:0000256" key="9">
    <source>
        <dbReference type="ARBA" id="ARBA00023125"/>
    </source>
</evidence>
<dbReference type="PROSITE" id="PS51194">
    <property type="entry name" value="HELICASE_CTER"/>
    <property type="match status" value="1"/>
</dbReference>
<dbReference type="PANTHER" id="PTHR13710:SF105">
    <property type="entry name" value="ATP-DEPENDENT DNA HELICASE Q1"/>
    <property type="match status" value="1"/>
</dbReference>
<dbReference type="CDD" id="cd17920">
    <property type="entry name" value="DEXHc_RecQ"/>
    <property type="match status" value="1"/>
</dbReference>
<dbReference type="Pfam" id="PF01131">
    <property type="entry name" value="Topoisom_bac"/>
    <property type="match status" value="1"/>
</dbReference>
<dbReference type="SMART" id="SM00487">
    <property type="entry name" value="DEXDc"/>
    <property type="match status" value="1"/>
</dbReference>
<accession>A0ABZ2LEM6</accession>
<feature type="region of interest" description="Disordered" evidence="15">
    <location>
        <begin position="1216"/>
        <end position="1245"/>
    </location>
</feature>
<evidence type="ECO:0000256" key="3">
    <source>
        <dbReference type="ARBA" id="ARBA00022741"/>
    </source>
</evidence>